<proteinExistence type="predicted"/>
<dbReference type="EMBL" id="WHUT02000003">
    <property type="protein sequence ID" value="NUB44151.1"/>
    <property type="molecule type" value="Genomic_DNA"/>
</dbReference>
<dbReference type="RefSeq" id="WP_174539370.1">
    <property type="nucleotide sequence ID" value="NZ_WHUT02000003.1"/>
</dbReference>
<feature type="domain" description="4Fe4S-binding SPASM" evidence="1">
    <location>
        <begin position="8"/>
        <end position="72"/>
    </location>
</feature>
<dbReference type="InterPro" id="IPR058240">
    <property type="entry name" value="rSAM_sf"/>
</dbReference>
<dbReference type="InterPro" id="IPR013785">
    <property type="entry name" value="Aldolase_TIM"/>
</dbReference>
<evidence type="ECO:0000259" key="1">
    <source>
        <dbReference type="Pfam" id="PF13186"/>
    </source>
</evidence>
<keyword evidence="3" id="KW-1185">Reference proteome</keyword>
<evidence type="ECO:0000313" key="2">
    <source>
        <dbReference type="EMBL" id="NUB44151.1"/>
    </source>
</evidence>
<dbReference type="Gene3D" id="3.20.20.70">
    <property type="entry name" value="Aldolase class I"/>
    <property type="match status" value="1"/>
</dbReference>
<accession>A0A8X8KNU1</accession>
<sequence>MPDIDQTCLFFHRTAVIMVDGEVVTCANFFAEHAGRLDAATGLEAIWNGPRMQGVRAAFGTEAEWPQCRNCWFREIKYHSQRSAWEKHEPAALKQGAAYTEKSWDFRRFSGDG</sequence>
<reference evidence="2" key="1">
    <citation type="submission" date="2020-05" db="EMBL/GenBank/DDBJ databases">
        <title>Fertoebacter nigrum gen. nov., sp. nov., a new member of the family Rhodobacteraceae.</title>
        <authorList>
            <person name="Szuroczki S."/>
            <person name="Abbaszade G."/>
            <person name="Buni D."/>
            <person name="Schumann P."/>
            <person name="Toth E."/>
        </authorList>
    </citation>
    <scope>NUCLEOTIDE SEQUENCE</scope>
    <source>
        <strain evidence="2">RG-N-1a</strain>
    </source>
</reference>
<dbReference type="AlphaFoldDB" id="A0A8X8KNU1"/>
<evidence type="ECO:0000313" key="3">
    <source>
        <dbReference type="Proteomes" id="UP000484076"/>
    </source>
</evidence>
<dbReference type="SUPFAM" id="SSF102114">
    <property type="entry name" value="Radical SAM enzymes"/>
    <property type="match status" value="1"/>
</dbReference>
<dbReference type="Proteomes" id="UP000484076">
    <property type="component" value="Unassembled WGS sequence"/>
</dbReference>
<protein>
    <submittedName>
        <fullName evidence="2">SPASM domain-containing protein</fullName>
    </submittedName>
</protein>
<dbReference type="CDD" id="cd21109">
    <property type="entry name" value="SPASM"/>
    <property type="match status" value="1"/>
</dbReference>
<dbReference type="Pfam" id="PF13186">
    <property type="entry name" value="SPASM"/>
    <property type="match status" value="1"/>
</dbReference>
<organism evidence="2 3">
    <name type="scientific">Fertoeibacter niger</name>
    <dbReference type="NCBI Taxonomy" id="2656921"/>
    <lineage>
        <taxon>Bacteria</taxon>
        <taxon>Pseudomonadati</taxon>
        <taxon>Pseudomonadota</taxon>
        <taxon>Alphaproteobacteria</taxon>
        <taxon>Rhodobacterales</taxon>
        <taxon>Paracoccaceae</taxon>
        <taxon>Fertoeibacter</taxon>
    </lineage>
</organism>
<dbReference type="InterPro" id="IPR023885">
    <property type="entry name" value="4Fe4S-binding_SPASM_dom"/>
</dbReference>
<gene>
    <name evidence="2" type="ORF">GEU84_007140</name>
</gene>
<name>A0A8X8KNU1_9RHOB</name>
<comment type="caution">
    <text evidence="2">The sequence shown here is derived from an EMBL/GenBank/DDBJ whole genome shotgun (WGS) entry which is preliminary data.</text>
</comment>